<dbReference type="EMBL" id="JACEIK010000005">
    <property type="protein sequence ID" value="MCD7446117.1"/>
    <property type="molecule type" value="Genomic_DNA"/>
</dbReference>
<evidence type="ECO:0000313" key="2">
    <source>
        <dbReference type="Proteomes" id="UP000823775"/>
    </source>
</evidence>
<sequence>MSLRTTSPYFGMAHSSGRCCQRRASPLSAKDKRMVIMKCSSKELVIVSLVLVLLAKRIDLKNHGSNLRTHSIGRCENKWPVLCACRFHSNRSLFPYNNPRDQGRAMMMMRSPKKWNHESPVREMSPEVHNTEDSLPVTLDAVQKDDHRLPVIRQRLVAQQRNHTGIQRVKDQTNVPGKIQSCTLKNAHDG</sequence>
<dbReference type="Proteomes" id="UP000823775">
    <property type="component" value="Unassembled WGS sequence"/>
</dbReference>
<accession>A0ABS8RGW9</accession>
<organism evidence="1 2">
    <name type="scientific">Datura stramonium</name>
    <name type="common">Jimsonweed</name>
    <name type="synonym">Common thornapple</name>
    <dbReference type="NCBI Taxonomy" id="4076"/>
    <lineage>
        <taxon>Eukaryota</taxon>
        <taxon>Viridiplantae</taxon>
        <taxon>Streptophyta</taxon>
        <taxon>Embryophyta</taxon>
        <taxon>Tracheophyta</taxon>
        <taxon>Spermatophyta</taxon>
        <taxon>Magnoliopsida</taxon>
        <taxon>eudicotyledons</taxon>
        <taxon>Gunneridae</taxon>
        <taxon>Pentapetalae</taxon>
        <taxon>asterids</taxon>
        <taxon>lamiids</taxon>
        <taxon>Solanales</taxon>
        <taxon>Solanaceae</taxon>
        <taxon>Solanoideae</taxon>
        <taxon>Datureae</taxon>
        <taxon>Datura</taxon>
    </lineage>
</organism>
<comment type="caution">
    <text evidence="1">The sequence shown here is derived from an EMBL/GenBank/DDBJ whole genome shotgun (WGS) entry which is preliminary data.</text>
</comment>
<reference evidence="1 2" key="1">
    <citation type="journal article" date="2021" name="BMC Genomics">
        <title>Datura genome reveals duplications of psychoactive alkaloid biosynthetic genes and high mutation rate following tissue culture.</title>
        <authorList>
            <person name="Rajewski A."/>
            <person name="Carter-House D."/>
            <person name="Stajich J."/>
            <person name="Litt A."/>
        </authorList>
    </citation>
    <scope>NUCLEOTIDE SEQUENCE [LARGE SCALE GENOMIC DNA]</scope>
    <source>
        <strain evidence="1">AR-01</strain>
    </source>
</reference>
<name>A0ABS8RGW9_DATST</name>
<gene>
    <name evidence="1" type="ORF">HAX54_037324</name>
</gene>
<evidence type="ECO:0000313" key="1">
    <source>
        <dbReference type="EMBL" id="MCD7446117.1"/>
    </source>
</evidence>
<proteinExistence type="predicted"/>
<keyword evidence="2" id="KW-1185">Reference proteome</keyword>
<protein>
    <submittedName>
        <fullName evidence="1">Uncharacterized protein</fullName>
    </submittedName>
</protein>